<dbReference type="SUPFAM" id="SSF56219">
    <property type="entry name" value="DNase I-like"/>
    <property type="match status" value="1"/>
</dbReference>
<keyword evidence="4" id="KW-0507">mRNA processing</keyword>
<dbReference type="PANTHER" id="PTHR10682">
    <property type="entry name" value="POLY A POLYMERASE"/>
    <property type="match status" value="1"/>
</dbReference>
<evidence type="ECO:0000256" key="3">
    <source>
        <dbReference type="ARBA" id="ARBA00012388"/>
    </source>
</evidence>
<dbReference type="InterPro" id="IPR043519">
    <property type="entry name" value="NT_sf"/>
</dbReference>
<reference evidence="12 14" key="1">
    <citation type="journal article" date="2020" name="Stud. Mycol.">
        <title>101 Dothideomycetes genomes: a test case for predicting lifestyles and emergence of pathogens.</title>
        <authorList>
            <person name="Haridas S."/>
            <person name="Albert R."/>
            <person name="Binder M."/>
            <person name="Bloem J."/>
            <person name="Labutti K."/>
            <person name="Salamov A."/>
            <person name="Andreopoulos B."/>
            <person name="Baker S."/>
            <person name="Barry K."/>
            <person name="Bills G."/>
            <person name="Bluhm B."/>
            <person name="Cannon C."/>
            <person name="Castanera R."/>
            <person name="Culley D."/>
            <person name="Daum C."/>
            <person name="Ezra D."/>
            <person name="Gonzalez J."/>
            <person name="Henrissat B."/>
            <person name="Kuo A."/>
            <person name="Liang C."/>
            <person name="Lipzen A."/>
            <person name="Lutzoni F."/>
            <person name="Magnuson J."/>
            <person name="Mondo S."/>
            <person name="Nolan M."/>
            <person name="Ohm R."/>
            <person name="Pangilinan J."/>
            <person name="Park H.-J."/>
            <person name="Ramirez L."/>
            <person name="Alfaro M."/>
            <person name="Sun H."/>
            <person name="Tritt A."/>
            <person name="Yoshinaga Y."/>
            <person name="Zwiers L.-H."/>
            <person name="Turgeon B."/>
            <person name="Goodwin S."/>
            <person name="Spatafora J."/>
            <person name="Crous P."/>
            <person name="Grigoriev I."/>
        </authorList>
    </citation>
    <scope>NUCLEOTIDE SEQUENCE</scope>
    <source>
        <strain evidence="12 14">CBS 304.34</strain>
    </source>
</reference>
<dbReference type="EMBL" id="MU003699">
    <property type="protein sequence ID" value="KAF2810760.1"/>
    <property type="molecule type" value="Genomic_DNA"/>
</dbReference>
<dbReference type="GO" id="GO:1990817">
    <property type="term" value="F:poly(A) RNA polymerase activity"/>
    <property type="evidence" value="ECO:0007669"/>
    <property type="project" value="UniProtKB-EC"/>
</dbReference>
<dbReference type="Pfam" id="PF13563">
    <property type="entry name" value="2_5_RNA_ligase2"/>
    <property type="match status" value="1"/>
</dbReference>
<feature type="domain" description="Poly(A) polymerase central" evidence="11">
    <location>
        <begin position="771"/>
        <end position="907"/>
    </location>
</feature>
<dbReference type="Gene3D" id="3.30.460.10">
    <property type="entry name" value="Beta Polymerase, domain 2"/>
    <property type="match status" value="1"/>
</dbReference>
<dbReference type="SUPFAM" id="SSF81301">
    <property type="entry name" value="Nucleotidyltransferase"/>
    <property type="match status" value="1"/>
</dbReference>
<dbReference type="InterPro" id="IPR007012">
    <property type="entry name" value="PolA_pol_cen_dom"/>
</dbReference>
<organism evidence="12">
    <name type="scientific">Mytilinidion resinicola</name>
    <dbReference type="NCBI Taxonomy" id="574789"/>
    <lineage>
        <taxon>Eukaryota</taxon>
        <taxon>Fungi</taxon>
        <taxon>Dikarya</taxon>
        <taxon>Ascomycota</taxon>
        <taxon>Pezizomycotina</taxon>
        <taxon>Dothideomycetes</taxon>
        <taxon>Pleosporomycetidae</taxon>
        <taxon>Mytilinidiales</taxon>
        <taxon>Mytilinidiaceae</taxon>
        <taxon>Mytilinidion</taxon>
    </lineage>
</organism>
<dbReference type="Gene3D" id="1.10.1410.10">
    <property type="match status" value="1"/>
</dbReference>
<reference evidence="14" key="2">
    <citation type="submission" date="2020-04" db="EMBL/GenBank/DDBJ databases">
        <authorList>
            <consortium name="NCBI Genome Project"/>
        </authorList>
    </citation>
    <scope>NUCLEOTIDE SEQUENCE</scope>
    <source>
        <strain evidence="14">CBS 304.34</strain>
    </source>
</reference>
<dbReference type="RefSeq" id="XP_033577724.1">
    <property type="nucleotide sequence ID" value="XM_033715461.1"/>
</dbReference>
<dbReference type="Gene3D" id="3.90.1140.10">
    <property type="entry name" value="Cyclic phosphodiesterase"/>
    <property type="match status" value="1"/>
</dbReference>
<evidence type="ECO:0000256" key="6">
    <source>
        <dbReference type="ARBA" id="ARBA00022741"/>
    </source>
</evidence>
<dbReference type="SUPFAM" id="SSF55144">
    <property type="entry name" value="LigT-like"/>
    <property type="match status" value="1"/>
</dbReference>
<evidence type="ECO:0000313" key="13">
    <source>
        <dbReference type="Proteomes" id="UP000504636"/>
    </source>
</evidence>
<dbReference type="Pfam" id="PF04928">
    <property type="entry name" value="PAP_central"/>
    <property type="match status" value="1"/>
</dbReference>
<dbReference type="AlphaFoldDB" id="A0A6A6YPQ0"/>
<proteinExistence type="inferred from homology"/>
<evidence type="ECO:0000256" key="9">
    <source>
        <dbReference type="SAM" id="MobiDB-lite"/>
    </source>
</evidence>
<dbReference type="Proteomes" id="UP000504636">
    <property type="component" value="Unplaced"/>
</dbReference>
<evidence type="ECO:0000256" key="4">
    <source>
        <dbReference type="ARBA" id="ARBA00022664"/>
    </source>
</evidence>
<dbReference type="GO" id="GO:0006397">
    <property type="term" value="P:mRNA processing"/>
    <property type="evidence" value="ECO:0007669"/>
    <property type="project" value="UniProtKB-KW"/>
</dbReference>
<keyword evidence="6" id="KW-0547">Nucleotide-binding</keyword>
<comment type="similarity">
    <text evidence="2">Belongs to the poly(A) polymerase family.</text>
</comment>
<dbReference type="EC" id="2.7.7.19" evidence="3"/>
<evidence type="ECO:0000313" key="12">
    <source>
        <dbReference type="EMBL" id="KAF2810760.1"/>
    </source>
</evidence>
<evidence type="ECO:0000256" key="1">
    <source>
        <dbReference type="ARBA" id="ARBA00004123"/>
    </source>
</evidence>
<dbReference type="GO" id="GO:0005634">
    <property type="term" value="C:nucleus"/>
    <property type="evidence" value="ECO:0007669"/>
    <property type="project" value="UniProtKB-SubCell"/>
</dbReference>
<dbReference type="GO" id="GO:0005524">
    <property type="term" value="F:ATP binding"/>
    <property type="evidence" value="ECO:0007669"/>
    <property type="project" value="UniProtKB-KW"/>
</dbReference>
<dbReference type="GeneID" id="54456354"/>
<evidence type="ECO:0000256" key="7">
    <source>
        <dbReference type="ARBA" id="ARBA00022840"/>
    </source>
</evidence>
<dbReference type="OrthoDB" id="10263155at2759"/>
<dbReference type="InterPro" id="IPR005135">
    <property type="entry name" value="Endo/exonuclease/phosphatase"/>
</dbReference>
<accession>A0A6A6YPQ0</accession>
<feature type="region of interest" description="Disordered" evidence="9">
    <location>
        <begin position="500"/>
        <end position="526"/>
    </location>
</feature>
<keyword evidence="7" id="KW-0067">ATP-binding</keyword>
<dbReference type="Pfam" id="PF03372">
    <property type="entry name" value="Exo_endo_phos"/>
    <property type="match status" value="1"/>
</dbReference>
<gene>
    <name evidence="12 14" type="ORF">BDZ99DRAFT_386184</name>
</gene>
<evidence type="ECO:0000256" key="2">
    <source>
        <dbReference type="ARBA" id="ARBA00010912"/>
    </source>
</evidence>
<feature type="domain" description="Endonuclease/exonuclease/phosphatase" evidence="10">
    <location>
        <begin position="269"/>
        <end position="563"/>
    </location>
</feature>
<evidence type="ECO:0000256" key="8">
    <source>
        <dbReference type="ARBA" id="ARBA00023242"/>
    </source>
</evidence>
<dbReference type="PANTHER" id="PTHR10682:SF23">
    <property type="entry name" value="POLYNUCLEOTIDE ADENYLYLTRANSFERASE"/>
    <property type="match status" value="1"/>
</dbReference>
<dbReference type="InterPro" id="IPR009097">
    <property type="entry name" value="Cyclic_Pdiesterase"/>
</dbReference>
<evidence type="ECO:0000256" key="5">
    <source>
        <dbReference type="ARBA" id="ARBA00022679"/>
    </source>
</evidence>
<dbReference type="Gene3D" id="3.60.10.10">
    <property type="entry name" value="Endonuclease/exonuclease/phosphatase"/>
    <property type="match status" value="1"/>
</dbReference>
<evidence type="ECO:0000259" key="11">
    <source>
        <dbReference type="Pfam" id="PF04928"/>
    </source>
</evidence>
<protein>
    <recommendedName>
        <fullName evidence="3">polynucleotide adenylyltransferase</fullName>
        <ecNumber evidence="3">2.7.7.19</ecNumber>
    </recommendedName>
</protein>
<keyword evidence="8" id="KW-0539">Nucleus</keyword>
<keyword evidence="5" id="KW-0808">Transferase</keyword>
<dbReference type="InterPro" id="IPR036691">
    <property type="entry name" value="Endo/exonu/phosph_ase_sf"/>
</dbReference>
<name>A0A6A6YPQ0_9PEZI</name>
<evidence type="ECO:0000259" key="10">
    <source>
        <dbReference type="Pfam" id="PF03372"/>
    </source>
</evidence>
<keyword evidence="13" id="KW-1185">Reference proteome</keyword>
<comment type="subcellular location">
    <subcellularLocation>
        <location evidence="1">Nucleus</location>
    </subcellularLocation>
</comment>
<evidence type="ECO:0000313" key="14">
    <source>
        <dbReference type="RefSeq" id="XP_033577724.1"/>
    </source>
</evidence>
<reference evidence="14" key="3">
    <citation type="submission" date="2025-04" db="UniProtKB">
        <authorList>
            <consortium name="RefSeq"/>
        </authorList>
    </citation>
    <scope>IDENTIFICATION</scope>
    <source>
        <strain evidence="14">CBS 304.34</strain>
    </source>
</reference>
<sequence length="972" mass="108430">MAAAESASDSSSIGVDSYETALCIIPPADLCHDVDRLRSVYDKHHGRWPPHINVVYPFVAVEDLPHVAPLIRSTLAEGQAAGELQEIRLNLGHADVFSQPHSNTIFIADGDDAHNQSLSATRGLVMAALGQKNNPPHYHLTVGRSETRDTASREFLLEKAKLLPPIDWTVQELAILVRERTYRDGIVSNRMRIWGTIPLNSSHTLLEREELSDEEEIQAETVESTIATKTVQPGSTYRFSSESNSWTRYESSVSPESQEDMPTSIRISSYNVLVDSMHPPPRERYPLLVETLLSASAQADILVLQEVTDDFLSYLLKIEEIRECYPFTTHGPAQQADIGPMSSLRNIVVLSRWAFGWEYVPFQRRHKGAVVLKFDHVGLTKDSSFHPLVVAGVHLTCGLTDGSVAAKRSQAQTTVSHLSHNYRDSPCIIAGDFNISTSTCTINEASKNHKISPNTETEIRSLETMFSEAEFSDAWTVARVELGQATDRYASKEAHAVFEGEEGATFDPTENPLAAETSGSPNNRPQRYDRVLLKGQESWNVSSFNMFGQPDDDDEVEICASDHWGVRATFTASTSIGNPKPTLNLHDLGPVSVSRTSSAILDNEALHACLQSSNMIPTERQIYQRKEAFALLETILNTRSDLPFVLVPVGSYGLGVWTTSSDIDCMFLGQISSKTFFALARQRIRKASGLGVRLLRKVDAKTGTMLEIDVRGIRMDIQYCPAARIVENWPESIRRPSSDPIFSLAMQSLRKLKAFRDQDYLQRTIPDLAAFRTAYRSIKLWAQQRGIYSAKFGYLGGIHITLMLSRVCKLVSVLRGTAGITAADIVSIFFHHYAEFNWKSDMVFDPFFDKQAPRYSRLTREPMVVLGFHTPNFNTANTASVPSVNTLIEEFKRADSILCEEKMTWSKFLGGSIRDNVNAVESRPGAQDFLQTYQNYIKIGVNYWGPSLKKGSGLVGWLESKCVLLLVGMYHI</sequence>
<dbReference type="SUPFAM" id="SSF81631">
    <property type="entry name" value="PAP/OAS1 substrate-binding domain"/>
    <property type="match status" value="1"/>
</dbReference>